<evidence type="ECO:0000256" key="1">
    <source>
        <dbReference type="ARBA" id="ARBA00023015"/>
    </source>
</evidence>
<dbReference type="KEGG" id="cchl:FPL14_24425"/>
<dbReference type="Pfam" id="PF02311">
    <property type="entry name" value="AraC_binding"/>
    <property type="match status" value="1"/>
</dbReference>
<dbReference type="SUPFAM" id="SSF46689">
    <property type="entry name" value="Homeodomain-like"/>
    <property type="match status" value="2"/>
</dbReference>
<keyword evidence="1" id="KW-0805">Transcription regulation</keyword>
<dbReference type="PANTHER" id="PTHR43280:SF2">
    <property type="entry name" value="HTH-TYPE TRANSCRIPTIONAL REGULATOR EXSA"/>
    <property type="match status" value="1"/>
</dbReference>
<dbReference type="EMBL" id="CP041969">
    <property type="protein sequence ID" value="QMV45163.1"/>
    <property type="molecule type" value="Genomic_DNA"/>
</dbReference>
<dbReference type="SUPFAM" id="SSF51215">
    <property type="entry name" value="Regulatory protein AraC"/>
    <property type="match status" value="1"/>
</dbReference>
<dbReference type="AlphaFoldDB" id="A0A7G5C7H9"/>
<dbReference type="PANTHER" id="PTHR43280">
    <property type="entry name" value="ARAC-FAMILY TRANSCRIPTIONAL REGULATOR"/>
    <property type="match status" value="1"/>
</dbReference>
<dbReference type="InterPro" id="IPR018060">
    <property type="entry name" value="HTH_AraC"/>
</dbReference>
<organism evidence="5 6">
    <name type="scientific">Cohnella cholangitidis</name>
    <dbReference type="NCBI Taxonomy" id="2598458"/>
    <lineage>
        <taxon>Bacteria</taxon>
        <taxon>Bacillati</taxon>
        <taxon>Bacillota</taxon>
        <taxon>Bacilli</taxon>
        <taxon>Bacillales</taxon>
        <taxon>Paenibacillaceae</taxon>
        <taxon>Cohnella</taxon>
    </lineage>
</organism>
<gene>
    <name evidence="5" type="ORF">FPL14_24425</name>
</gene>
<dbReference type="InterPro" id="IPR003313">
    <property type="entry name" value="AraC-bd"/>
</dbReference>
<proteinExistence type="predicted"/>
<dbReference type="Proteomes" id="UP000515679">
    <property type="component" value="Chromosome"/>
</dbReference>
<dbReference type="InterPro" id="IPR020449">
    <property type="entry name" value="Tscrpt_reg_AraC-type_HTH"/>
</dbReference>
<dbReference type="Gene3D" id="2.60.120.10">
    <property type="entry name" value="Jelly Rolls"/>
    <property type="match status" value="1"/>
</dbReference>
<dbReference type="PRINTS" id="PR00032">
    <property type="entry name" value="HTHARAC"/>
</dbReference>
<evidence type="ECO:0000313" key="6">
    <source>
        <dbReference type="Proteomes" id="UP000515679"/>
    </source>
</evidence>
<evidence type="ECO:0000313" key="5">
    <source>
        <dbReference type="EMBL" id="QMV45163.1"/>
    </source>
</evidence>
<dbReference type="InterPro" id="IPR018062">
    <property type="entry name" value="HTH_AraC-typ_CS"/>
</dbReference>
<keyword evidence="3" id="KW-0804">Transcription</keyword>
<dbReference type="InterPro" id="IPR014710">
    <property type="entry name" value="RmlC-like_jellyroll"/>
</dbReference>
<dbReference type="Pfam" id="PF12833">
    <property type="entry name" value="HTH_18"/>
    <property type="match status" value="1"/>
</dbReference>
<dbReference type="PROSITE" id="PS01124">
    <property type="entry name" value="HTH_ARAC_FAMILY_2"/>
    <property type="match status" value="1"/>
</dbReference>
<protein>
    <submittedName>
        <fullName evidence="5">Helix-turn-helix domain-containing protein</fullName>
    </submittedName>
</protein>
<dbReference type="SMART" id="SM00342">
    <property type="entry name" value="HTH_ARAC"/>
    <property type="match status" value="1"/>
</dbReference>
<sequence length="298" mass="34118">MPKKAAKATVHHSLVSEHFLGSFPLFVNRWKEGFDLREHDHEYLEIIYVMTGEGYHYIGNSVERTSTGCLYILPVGTSHIMRPSDSSGKNRLIVYNLCIRPEFIDLLRNWLMQLGTSSELLSIFSGKPGSHFAVKDKAVQFGGAFERLHQEFEEMKPGYEASMFSILLELTVGINRLLEQKTFNGGGTKLSGQRRAEMSAILDFVNNHITEPLTLERLAADTGISNRHLIRLFQQLTGMGFSDYLQYKRIKLACHLLIETDLRIENISRNIGYRSLTHFRQVFRKITGTSPNNYRRSE</sequence>
<evidence type="ECO:0000259" key="4">
    <source>
        <dbReference type="PROSITE" id="PS01124"/>
    </source>
</evidence>
<dbReference type="GO" id="GO:0043565">
    <property type="term" value="F:sequence-specific DNA binding"/>
    <property type="evidence" value="ECO:0007669"/>
    <property type="project" value="InterPro"/>
</dbReference>
<dbReference type="GO" id="GO:0003700">
    <property type="term" value="F:DNA-binding transcription factor activity"/>
    <property type="evidence" value="ECO:0007669"/>
    <property type="project" value="InterPro"/>
</dbReference>
<accession>A0A7G5C7H9</accession>
<dbReference type="InterPro" id="IPR037923">
    <property type="entry name" value="HTH-like"/>
</dbReference>
<dbReference type="PROSITE" id="PS00041">
    <property type="entry name" value="HTH_ARAC_FAMILY_1"/>
    <property type="match status" value="1"/>
</dbReference>
<dbReference type="Gene3D" id="1.10.10.60">
    <property type="entry name" value="Homeodomain-like"/>
    <property type="match status" value="2"/>
</dbReference>
<keyword evidence="6" id="KW-1185">Reference proteome</keyword>
<feature type="domain" description="HTH araC/xylS-type" evidence="4">
    <location>
        <begin position="199"/>
        <end position="297"/>
    </location>
</feature>
<keyword evidence="2" id="KW-0238">DNA-binding</keyword>
<name>A0A7G5C7H9_9BACL</name>
<reference evidence="5 6" key="1">
    <citation type="submission" date="2019-07" db="EMBL/GenBank/DDBJ databases">
        <authorList>
            <person name="Kim J.K."/>
            <person name="Cheong H.-M."/>
            <person name="Choi Y."/>
            <person name="Hwang K.J."/>
            <person name="Lee S."/>
            <person name="Choi C."/>
        </authorList>
    </citation>
    <scope>NUCLEOTIDE SEQUENCE [LARGE SCALE GENOMIC DNA]</scope>
    <source>
        <strain evidence="5 6">KS 22</strain>
    </source>
</reference>
<evidence type="ECO:0000256" key="3">
    <source>
        <dbReference type="ARBA" id="ARBA00023163"/>
    </source>
</evidence>
<dbReference type="InterPro" id="IPR009057">
    <property type="entry name" value="Homeodomain-like_sf"/>
</dbReference>
<evidence type="ECO:0000256" key="2">
    <source>
        <dbReference type="ARBA" id="ARBA00023125"/>
    </source>
</evidence>